<reference evidence="2 3" key="1">
    <citation type="journal article" date="2016" name="Nat. Commun.">
        <title>Thousands of microbial genomes shed light on interconnected biogeochemical processes in an aquifer system.</title>
        <authorList>
            <person name="Anantharaman K."/>
            <person name="Brown C.T."/>
            <person name="Hug L.A."/>
            <person name="Sharon I."/>
            <person name="Castelle C.J."/>
            <person name="Probst A.J."/>
            <person name="Thomas B.C."/>
            <person name="Singh A."/>
            <person name="Wilkins M.J."/>
            <person name="Karaoz U."/>
            <person name="Brodie E.L."/>
            <person name="Williams K.H."/>
            <person name="Hubbard S.S."/>
            <person name="Banfield J.F."/>
        </authorList>
    </citation>
    <scope>NUCLEOTIDE SEQUENCE [LARGE SCALE GENOMIC DNA]</scope>
</reference>
<dbReference type="Proteomes" id="UP000176273">
    <property type="component" value="Unassembled WGS sequence"/>
</dbReference>
<dbReference type="EMBL" id="MFKH01000005">
    <property type="protein sequence ID" value="OGG37689.1"/>
    <property type="molecule type" value="Genomic_DNA"/>
</dbReference>
<gene>
    <name evidence="2" type="ORF">A2110_01610</name>
</gene>
<evidence type="ECO:0000256" key="1">
    <source>
        <dbReference type="SAM" id="Phobius"/>
    </source>
</evidence>
<accession>A0A1F6BL88</accession>
<comment type="caution">
    <text evidence="2">The sequence shown here is derived from an EMBL/GenBank/DDBJ whole genome shotgun (WGS) entry which is preliminary data.</text>
</comment>
<dbReference type="AlphaFoldDB" id="A0A1F6BL88"/>
<name>A0A1F6BL88_9BACT</name>
<sequence>MKNLTDVLSDIVHGEFGPEELKLYAKYLMAMVSVGAQTLTDAFKALAAKILFIKIGAAVLSLLLIAGIVVLVRRALRMHKERMQV</sequence>
<keyword evidence="1" id="KW-1133">Transmembrane helix</keyword>
<keyword evidence="1" id="KW-0472">Membrane</keyword>
<proteinExistence type="predicted"/>
<evidence type="ECO:0000313" key="3">
    <source>
        <dbReference type="Proteomes" id="UP000176273"/>
    </source>
</evidence>
<organism evidence="2 3">
    <name type="scientific">Candidatus Jorgensenbacteria bacterium GWA1_54_12</name>
    <dbReference type="NCBI Taxonomy" id="1798468"/>
    <lineage>
        <taxon>Bacteria</taxon>
        <taxon>Candidatus Joergenseniibacteriota</taxon>
    </lineage>
</organism>
<feature type="transmembrane region" description="Helical" evidence="1">
    <location>
        <begin position="50"/>
        <end position="72"/>
    </location>
</feature>
<keyword evidence="1" id="KW-0812">Transmembrane</keyword>
<protein>
    <submittedName>
        <fullName evidence="2">Uncharacterized protein</fullName>
    </submittedName>
</protein>
<evidence type="ECO:0000313" key="2">
    <source>
        <dbReference type="EMBL" id="OGG37689.1"/>
    </source>
</evidence>